<reference evidence="2 3" key="1">
    <citation type="submission" date="2019-05" db="EMBL/GenBank/DDBJ databases">
        <title>Mikania micrantha, genome provides insights into the molecular mechanism of rapid growth.</title>
        <authorList>
            <person name="Liu B."/>
        </authorList>
    </citation>
    <scope>NUCLEOTIDE SEQUENCE [LARGE SCALE GENOMIC DNA]</scope>
    <source>
        <strain evidence="2">NLD-2019</strain>
        <tissue evidence="2">Leaf</tissue>
    </source>
</reference>
<dbReference type="EMBL" id="SZYD01000010">
    <property type="protein sequence ID" value="KAD4982268.1"/>
    <property type="molecule type" value="Genomic_DNA"/>
</dbReference>
<dbReference type="PANTHER" id="PTHR33647">
    <property type="entry name" value="OS01G0793900 PROTEIN"/>
    <property type="match status" value="1"/>
</dbReference>
<name>A0A5N6NNQ8_9ASTR</name>
<dbReference type="AlphaFoldDB" id="A0A5N6NNQ8"/>
<keyword evidence="3" id="KW-1185">Reference proteome</keyword>
<dbReference type="Proteomes" id="UP000326396">
    <property type="component" value="Linkage Group LG18"/>
</dbReference>
<evidence type="ECO:0000256" key="1">
    <source>
        <dbReference type="SAM" id="MobiDB-lite"/>
    </source>
</evidence>
<feature type="region of interest" description="Disordered" evidence="1">
    <location>
        <begin position="106"/>
        <end position="134"/>
    </location>
</feature>
<evidence type="ECO:0000313" key="2">
    <source>
        <dbReference type="EMBL" id="KAD4982268.1"/>
    </source>
</evidence>
<feature type="compositionally biased region" description="Basic and acidic residues" evidence="1">
    <location>
        <begin position="106"/>
        <end position="116"/>
    </location>
</feature>
<gene>
    <name evidence="2" type="ORF">E3N88_18939</name>
</gene>
<comment type="caution">
    <text evidence="2">The sequence shown here is derived from an EMBL/GenBank/DDBJ whole genome shotgun (WGS) entry which is preliminary data.</text>
</comment>
<evidence type="ECO:0000313" key="3">
    <source>
        <dbReference type="Proteomes" id="UP000326396"/>
    </source>
</evidence>
<sequence>MGNSCLKGSRSSRMVWAETEDENDHWVYYSDPNLQQKQTLLQDETINNRSNPSITVNKNNNNGKNTEVKIMLSKKKLDELLFKMEDLHNMPVNQILDRLIDSRDRFEPDYDDDHLHSSHLQPWKPKLQSIPEED</sequence>
<proteinExistence type="predicted"/>
<accession>A0A5N6NNQ8</accession>
<organism evidence="2 3">
    <name type="scientific">Mikania micrantha</name>
    <name type="common">bitter vine</name>
    <dbReference type="NCBI Taxonomy" id="192012"/>
    <lineage>
        <taxon>Eukaryota</taxon>
        <taxon>Viridiplantae</taxon>
        <taxon>Streptophyta</taxon>
        <taxon>Embryophyta</taxon>
        <taxon>Tracheophyta</taxon>
        <taxon>Spermatophyta</taxon>
        <taxon>Magnoliopsida</taxon>
        <taxon>eudicotyledons</taxon>
        <taxon>Gunneridae</taxon>
        <taxon>Pentapetalae</taxon>
        <taxon>asterids</taxon>
        <taxon>campanulids</taxon>
        <taxon>Asterales</taxon>
        <taxon>Asteraceae</taxon>
        <taxon>Asteroideae</taxon>
        <taxon>Heliantheae alliance</taxon>
        <taxon>Eupatorieae</taxon>
        <taxon>Mikania</taxon>
    </lineage>
</organism>
<dbReference type="PANTHER" id="PTHR33647:SF5">
    <property type="entry name" value="OS01G0793900 PROTEIN"/>
    <property type="match status" value="1"/>
</dbReference>
<protein>
    <submittedName>
        <fullName evidence="2">Uncharacterized protein</fullName>
    </submittedName>
</protein>
<dbReference type="OrthoDB" id="1632419at2759"/>